<dbReference type="Proteomes" id="UP000178911">
    <property type="component" value="Unassembled WGS sequence"/>
</dbReference>
<dbReference type="STRING" id="1802695.A3A13_01620"/>
<sequence length="84" mass="9674">MTFENPNPEKEFDLGFKIGDRVAVKRTSGDIENDWTCSDIESNGRDITIFVQKMGPDGHRMIKGFSKNRDPEQFQELLDLNKKP</sequence>
<dbReference type="AlphaFoldDB" id="A0A1F8GI74"/>
<proteinExistence type="predicted"/>
<reference evidence="1 2" key="1">
    <citation type="journal article" date="2016" name="Nat. Commun.">
        <title>Thousands of microbial genomes shed light on interconnected biogeochemical processes in an aquifer system.</title>
        <authorList>
            <person name="Anantharaman K."/>
            <person name="Brown C.T."/>
            <person name="Hug L.A."/>
            <person name="Sharon I."/>
            <person name="Castelle C.J."/>
            <person name="Probst A.J."/>
            <person name="Thomas B.C."/>
            <person name="Singh A."/>
            <person name="Wilkins M.J."/>
            <person name="Karaoz U."/>
            <person name="Brodie E.L."/>
            <person name="Williams K.H."/>
            <person name="Hubbard S.S."/>
            <person name="Banfield J.F."/>
        </authorList>
    </citation>
    <scope>NUCLEOTIDE SEQUENCE [LARGE SCALE GENOMIC DNA]</scope>
</reference>
<evidence type="ECO:0000313" key="2">
    <source>
        <dbReference type="Proteomes" id="UP000178911"/>
    </source>
</evidence>
<organism evidence="1 2">
    <name type="scientific">Candidatus Yanofskybacteria bacterium RIFCSPLOWO2_01_FULL_43_22</name>
    <dbReference type="NCBI Taxonomy" id="1802695"/>
    <lineage>
        <taxon>Bacteria</taxon>
        <taxon>Candidatus Yanofskyibacteriota</taxon>
    </lineage>
</organism>
<accession>A0A1F8GI74</accession>
<name>A0A1F8GI74_9BACT</name>
<dbReference type="EMBL" id="MGKJ01000012">
    <property type="protein sequence ID" value="OGN24396.1"/>
    <property type="molecule type" value="Genomic_DNA"/>
</dbReference>
<protein>
    <submittedName>
        <fullName evidence="1">Uncharacterized protein</fullName>
    </submittedName>
</protein>
<comment type="caution">
    <text evidence="1">The sequence shown here is derived from an EMBL/GenBank/DDBJ whole genome shotgun (WGS) entry which is preliminary data.</text>
</comment>
<evidence type="ECO:0000313" key="1">
    <source>
        <dbReference type="EMBL" id="OGN24396.1"/>
    </source>
</evidence>
<gene>
    <name evidence="1" type="ORF">A3A13_01620</name>
</gene>